<dbReference type="InterPro" id="IPR015943">
    <property type="entry name" value="WD40/YVTN_repeat-like_dom_sf"/>
</dbReference>
<gene>
    <name evidence="6" type="ORF">Bca52824_027556</name>
</gene>
<dbReference type="PROSITE" id="PS00678">
    <property type="entry name" value="WD_REPEATS_1"/>
    <property type="match status" value="1"/>
</dbReference>
<proteinExistence type="inferred from homology"/>
<dbReference type="InterPro" id="IPR019775">
    <property type="entry name" value="WD40_repeat_CS"/>
</dbReference>
<keyword evidence="7" id="KW-1185">Reference proteome</keyword>
<dbReference type="SUPFAM" id="SSF50998">
    <property type="entry name" value="Quinoprotein alcohol dehydrogenase-like"/>
    <property type="match status" value="1"/>
</dbReference>
<dbReference type="Proteomes" id="UP000886595">
    <property type="component" value="Unassembled WGS sequence"/>
</dbReference>
<dbReference type="GO" id="GO:0003743">
    <property type="term" value="F:translation initiation factor activity"/>
    <property type="evidence" value="ECO:0007669"/>
    <property type="project" value="TreeGrafter"/>
</dbReference>
<evidence type="ECO:0000256" key="1">
    <source>
        <dbReference type="ARBA" id="ARBA00022574"/>
    </source>
</evidence>
<dbReference type="OrthoDB" id="24966at2759"/>
<dbReference type="InterPro" id="IPR011047">
    <property type="entry name" value="Quinoprotein_ADH-like_sf"/>
</dbReference>
<dbReference type="PANTHER" id="PTHR19877:SF1">
    <property type="entry name" value="EUKARYOTIC TRANSLATION INITIATION FACTOR 3 SUBUNIT I"/>
    <property type="match status" value="1"/>
</dbReference>
<feature type="repeat" description="WD" evidence="5">
    <location>
        <begin position="34"/>
        <end position="61"/>
    </location>
</feature>
<evidence type="ECO:0000313" key="7">
    <source>
        <dbReference type="Proteomes" id="UP000886595"/>
    </source>
</evidence>
<keyword evidence="2" id="KW-0677">Repeat</keyword>
<comment type="caution">
    <text evidence="6">The sequence shown here is derived from an EMBL/GenBank/DDBJ whole genome shotgun (WGS) entry which is preliminary data.</text>
</comment>
<evidence type="ECO:0000256" key="3">
    <source>
        <dbReference type="ARBA" id="ARBA00038394"/>
    </source>
</evidence>
<dbReference type="EMBL" id="JAAMPC010000006">
    <property type="protein sequence ID" value="KAG2307808.1"/>
    <property type="molecule type" value="Genomic_DNA"/>
</dbReference>
<dbReference type="AlphaFoldDB" id="A0A8X8ANC9"/>
<protein>
    <recommendedName>
        <fullName evidence="4">Serine-threonine kinase receptor-associated protein</fullName>
    </recommendedName>
</protein>
<dbReference type="GO" id="GO:0002183">
    <property type="term" value="P:cytoplasmic translational initiation"/>
    <property type="evidence" value="ECO:0007669"/>
    <property type="project" value="TreeGrafter"/>
</dbReference>
<dbReference type="PROSITE" id="PS50082">
    <property type="entry name" value="WD_REPEATS_2"/>
    <property type="match status" value="1"/>
</dbReference>
<dbReference type="GO" id="GO:0003723">
    <property type="term" value="F:RNA binding"/>
    <property type="evidence" value="ECO:0007669"/>
    <property type="project" value="TreeGrafter"/>
</dbReference>
<evidence type="ECO:0000256" key="2">
    <source>
        <dbReference type="ARBA" id="ARBA00022737"/>
    </source>
</evidence>
<dbReference type="GO" id="GO:0071541">
    <property type="term" value="C:eukaryotic translation initiation factor 3 complex, eIF3m"/>
    <property type="evidence" value="ECO:0007669"/>
    <property type="project" value="TreeGrafter"/>
</dbReference>
<dbReference type="PANTHER" id="PTHR19877">
    <property type="entry name" value="EUKARYOTIC TRANSLATION INITIATION FACTOR 3 SUBUNIT I"/>
    <property type="match status" value="1"/>
</dbReference>
<evidence type="ECO:0000256" key="5">
    <source>
        <dbReference type="PROSITE-ProRule" id="PRU00221"/>
    </source>
</evidence>
<dbReference type="Gene3D" id="2.130.10.10">
    <property type="entry name" value="YVTN repeat-like/Quinoprotein amine dehydrogenase"/>
    <property type="match status" value="1"/>
</dbReference>
<organism evidence="6 7">
    <name type="scientific">Brassica carinata</name>
    <name type="common">Ethiopian mustard</name>
    <name type="synonym">Abyssinian cabbage</name>
    <dbReference type="NCBI Taxonomy" id="52824"/>
    <lineage>
        <taxon>Eukaryota</taxon>
        <taxon>Viridiplantae</taxon>
        <taxon>Streptophyta</taxon>
        <taxon>Embryophyta</taxon>
        <taxon>Tracheophyta</taxon>
        <taxon>Spermatophyta</taxon>
        <taxon>Magnoliopsida</taxon>
        <taxon>eudicotyledons</taxon>
        <taxon>Gunneridae</taxon>
        <taxon>Pentapetalae</taxon>
        <taxon>rosids</taxon>
        <taxon>malvids</taxon>
        <taxon>Brassicales</taxon>
        <taxon>Brassicaceae</taxon>
        <taxon>Brassiceae</taxon>
        <taxon>Brassica</taxon>
    </lineage>
</organism>
<dbReference type="InterPro" id="IPR001680">
    <property type="entry name" value="WD40_rpt"/>
</dbReference>
<keyword evidence="1 5" id="KW-0853">WD repeat</keyword>
<name>A0A8X8ANC9_BRACI</name>
<reference evidence="6 7" key="1">
    <citation type="submission" date="2020-02" db="EMBL/GenBank/DDBJ databases">
        <authorList>
            <person name="Ma Q."/>
            <person name="Huang Y."/>
            <person name="Song X."/>
            <person name="Pei D."/>
        </authorList>
    </citation>
    <scope>NUCLEOTIDE SEQUENCE [LARGE SCALE GENOMIC DNA]</scope>
    <source>
        <strain evidence="6">Sxm20200214</strain>
        <tissue evidence="6">Leaf</tissue>
    </source>
</reference>
<accession>A0A8X8ANC9</accession>
<evidence type="ECO:0000313" key="6">
    <source>
        <dbReference type="EMBL" id="KAG2307808.1"/>
    </source>
</evidence>
<comment type="similarity">
    <text evidence="3">Belongs to the WD repeat STRAP family.</text>
</comment>
<evidence type="ECO:0000256" key="4">
    <source>
        <dbReference type="ARBA" id="ARBA00040390"/>
    </source>
</evidence>
<sequence>MSNASLKIPKTVSDSVLILENPEGRKRINRAVWPLNQIIVSGGEDAVLRIWDAETGKLLKETDKEVGHKQTITSLCKSADDSHFLIAV</sequence>